<dbReference type="RefSeq" id="WP_053067161.1">
    <property type="nucleotide sequence ID" value="NZ_CP011509.1"/>
</dbReference>
<evidence type="ECO:0000256" key="1">
    <source>
        <dbReference type="SAM" id="SignalP"/>
    </source>
</evidence>
<dbReference type="KEGG" id="age:AA314_08641"/>
<feature type="chain" id="PRO_5042031921" evidence="1">
    <location>
        <begin position="24"/>
        <end position="530"/>
    </location>
</feature>
<evidence type="ECO:0000313" key="4">
    <source>
        <dbReference type="EMBL" id="REG31699.1"/>
    </source>
</evidence>
<name>A0AAC8QGH5_9BACT</name>
<dbReference type="Proteomes" id="UP000256345">
    <property type="component" value="Unassembled WGS sequence"/>
</dbReference>
<organism evidence="3 5">
    <name type="scientific">Archangium gephyra</name>
    <dbReference type="NCBI Taxonomy" id="48"/>
    <lineage>
        <taxon>Bacteria</taxon>
        <taxon>Pseudomonadati</taxon>
        <taxon>Myxococcota</taxon>
        <taxon>Myxococcia</taxon>
        <taxon>Myxococcales</taxon>
        <taxon>Cystobacterineae</taxon>
        <taxon>Archangiaceae</taxon>
        <taxon>Archangium</taxon>
    </lineage>
</organism>
<dbReference type="Gene3D" id="3.40.50.1460">
    <property type="match status" value="1"/>
</dbReference>
<evidence type="ECO:0000313" key="6">
    <source>
        <dbReference type="Proteomes" id="UP000256345"/>
    </source>
</evidence>
<dbReference type="SUPFAM" id="SSF52129">
    <property type="entry name" value="Caspase-like"/>
    <property type="match status" value="1"/>
</dbReference>
<keyword evidence="1" id="KW-0732">Signal</keyword>
<dbReference type="EMBL" id="CP011509">
    <property type="protein sequence ID" value="AKJ07015.1"/>
    <property type="molecule type" value="Genomic_DNA"/>
</dbReference>
<dbReference type="InterPro" id="IPR029030">
    <property type="entry name" value="Caspase-like_dom_sf"/>
</dbReference>
<feature type="signal peptide" evidence="1">
    <location>
        <begin position="1"/>
        <end position="23"/>
    </location>
</feature>
<proteinExistence type="predicted"/>
<accession>A0AAC8QGH5</accession>
<sequence length="530" mass="56768">MRQGTVFLLGLVLAALVSLPARALPEHTWVVAIGHDQGAPNEVGLLFAEQDARAFTDVLRQHGGVSSRRTMLLLGDDAASVRRALQDVNAAIRAQAGAGHPTALVVFYSGHADAAALHLGGTELPLEELKTLVAGSPAGVRLLVLDACRSGAVTRVKGVNAAESFDISLRNNIATEGLAILTSSAAGESSQESDELRGSFFTHHLMNALRGAADHDDDGKVTLTEAYGYAYTQTLRSSGQTVALQHPTYSWEVKGRGELVLSTPAETQGRMGRLRLGSSSLYLILEGRRGGPVVAEVSPQGNRRELSLPAGQYFVQQRNADEYREYQVALAAGTVADVDALPFETVRYDRLVRRRGGEKRYTHHVLLLGGAQGEMLAGDGTAPQLRVGYGLDFDWGSVGVRLRGLRSQSTGLDGLLPRTHDELGLGLTLQRFVDLAPVSLSFGLFVEGVYHWQSFDTERVSSNRQALGAAFGGILSVERHLGAGLALRLEGGPVTGLFQRAVMKNGVVTEGRELATPLTWWGAGGLVWRR</sequence>
<dbReference type="Proteomes" id="UP000035579">
    <property type="component" value="Chromosome"/>
</dbReference>
<gene>
    <name evidence="3" type="ORF">AA314_08641</name>
    <name evidence="4" type="ORF">ATI61_10523</name>
</gene>
<dbReference type="InterPro" id="IPR011600">
    <property type="entry name" value="Pept_C14_caspase"/>
</dbReference>
<dbReference type="GO" id="GO:0006508">
    <property type="term" value="P:proteolysis"/>
    <property type="evidence" value="ECO:0007669"/>
    <property type="project" value="InterPro"/>
</dbReference>
<dbReference type="Pfam" id="PF00656">
    <property type="entry name" value="Peptidase_C14"/>
    <property type="match status" value="1"/>
</dbReference>
<keyword evidence="6" id="KW-1185">Reference proteome</keyword>
<evidence type="ECO:0000259" key="2">
    <source>
        <dbReference type="Pfam" id="PF00656"/>
    </source>
</evidence>
<protein>
    <submittedName>
        <fullName evidence="4">Caspase domain-containing protein</fullName>
    </submittedName>
    <submittedName>
        <fullName evidence="3">Peptidase C14 caspase catalytic subunit p20</fullName>
    </submittedName>
</protein>
<dbReference type="EMBL" id="QUMU01000005">
    <property type="protein sequence ID" value="REG31699.1"/>
    <property type="molecule type" value="Genomic_DNA"/>
</dbReference>
<feature type="domain" description="Peptidase C14 caspase" evidence="2">
    <location>
        <begin position="45"/>
        <end position="216"/>
    </location>
</feature>
<reference evidence="4 6" key="2">
    <citation type="submission" date="2018-08" db="EMBL/GenBank/DDBJ databases">
        <title>Genomic Encyclopedia of Archaeal and Bacterial Type Strains, Phase II (KMG-II): from individual species to whole genera.</title>
        <authorList>
            <person name="Goeker M."/>
        </authorList>
    </citation>
    <scope>NUCLEOTIDE SEQUENCE [LARGE SCALE GENOMIC DNA]</scope>
    <source>
        <strain evidence="4 6">DSM 2261</strain>
    </source>
</reference>
<evidence type="ECO:0000313" key="3">
    <source>
        <dbReference type="EMBL" id="AKJ07015.1"/>
    </source>
</evidence>
<dbReference type="AlphaFoldDB" id="A0AAC8QGH5"/>
<reference evidence="3 5" key="1">
    <citation type="submission" date="2015-05" db="EMBL/GenBank/DDBJ databases">
        <title>Genome assembly of Archangium gephyra DSM 2261.</title>
        <authorList>
            <person name="Sharma G."/>
            <person name="Subramanian S."/>
        </authorList>
    </citation>
    <scope>NUCLEOTIDE SEQUENCE [LARGE SCALE GENOMIC DNA]</scope>
    <source>
        <strain evidence="3 5">DSM 2261</strain>
    </source>
</reference>
<dbReference type="GO" id="GO:0004197">
    <property type="term" value="F:cysteine-type endopeptidase activity"/>
    <property type="evidence" value="ECO:0007669"/>
    <property type="project" value="InterPro"/>
</dbReference>
<evidence type="ECO:0000313" key="5">
    <source>
        <dbReference type="Proteomes" id="UP000035579"/>
    </source>
</evidence>